<proteinExistence type="predicted"/>
<sequence length="130" mass="13986">MDIRAFFVVLFVASVPASAQQVFKCVSGAQVVYQSAPCPGVTAKQWDAQPEPDNPALRQRLARTAAQLRARNASPVRSGSGTYVAASSSKDRYACEVAKEGRRAAYEAAGVHRSFALSSYWDNAVQDACK</sequence>
<dbReference type="EMBL" id="MH206183">
    <property type="protein sequence ID" value="AWY09620.1"/>
    <property type="molecule type" value="Genomic_DNA"/>
</dbReference>
<evidence type="ECO:0000313" key="1">
    <source>
        <dbReference type="EMBL" id="AWY09620.1"/>
    </source>
</evidence>
<dbReference type="KEGG" id="vg:80396758"/>
<organism evidence="1 2">
    <name type="scientific">Xanthomonas phage phiXv2</name>
    <dbReference type="NCBI Taxonomy" id="2201472"/>
    <lineage>
        <taxon>Viruses</taxon>
        <taxon>Monodnaviria</taxon>
        <taxon>Loebvirae</taxon>
        <taxon>Hofneiviricota</taxon>
        <taxon>Faserviricetes</taxon>
        <taxon>Tubulavirales</taxon>
        <taxon>Inoviridae</taxon>
        <taxon>Lophivirus</taxon>
        <taxon>Lophivirus Xv2</taxon>
    </lineage>
</organism>
<dbReference type="Proteomes" id="UP000250815">
    <property type="component" value="Segment"/>
</dbReference>
<evidence type="ECO:0000313" key="2">
    <source>
        <dbReference type="Proteomes" id="UP000250815"/>
    </source>
</evidence>
<dbReference type="GeneID" id="80396758"/>
<keyword evidence="2" id="KW-1185">Reference proteome</keyword>
<protein>
    <submittedName>
        <fullName evidence="1">Putative secreted protein</fullName>
    </submittedName>
</protein>
<reference evidence="1 2" key="1">
    <citation type="submission" date="2018-04" db="EMBL/GenBank/DDBJ databases">
        <title>Complete nucleotide sequence of filamentous phage phiXv2 that integrates its genome into the chromosomal DNA of Xanthomonas campestris pv. vesicatora.</title>
        <authorList>
            <person name="Yeh T."/>
        </authorList>
    </citation>
    <scope>NUCLEOTIDE SEQUENCE [LARGE SCALE GENOMIC DNA]</scope>
</reference>
<name>A0A2Z4QH64_9VIRU</name>
<dbReference type="RefSeq" id="YP_010768605.1">
    <property type="nucleotide sequence ID" value="NC_073755.1"/>
</dbReference>
<accession>A0A2Z4QH64</accession>